<organism evidence="10 11">
    <name type="scientific">Coilia grayii</name>
    <name type="common">Gray's grenadier anchovy</name>
    <dbReference type="NCBI Taxonomy" id="363190"/>
    <lineage>
        <taxon>Eukaryota</taxon>
        <taxon>Metazoa</taxon>
        <taxon>Chordata</taxon>
        <taxon>Craniata</taxon>
        <taxon>Vertebrata</taxon>
        <taxon>Euteleostomi</taxon>
        <taxon>Actinopterygii</taxon>
        <taxon>Neopterygii</taxon>
        <taxon>Teleostei</taxon>
        <taxon>Clupei</taxon>
        <taxon>Clupeiformes</taxon>
        <taxon>Clupeoidei</taxon>
        <taxon>Engraulidae</taxon>
        <taxon>Coilinae</taxon>
        <taxon>Coilia</taxon>
    </lineage>
</organism>
<dbReference type="InterPro" id="IPR001304">
    <property type="entry name" value="C-type_lectin-like"/>
</dbReference>
<dbReference type="Pfam" id="PF01391">
    <property type="entry name" value="Collagen"/>
    <property type="match status" value="1"/>
</dbReference>
<evidence type="ECO:0000256" key="4">
    <source>
        <dbReference type="ARBA" id="ARBA00022734"/>
    </source>
</evidence>
<keyword evidence="2" id="KW-0964">Secreted</keyword>
<feature type="chain" id="PRO_5044809760" description="C-type lectin domain-containing protein" evidence="8">
    <location>
        <begin position="22"/>
        <end position="268"/>
    </location>
</feature>
<evidence type="ECO:0000256" key="1">
    <source>
        <dbReference type="ARBA" id="ARBA00004613"/>
    </source>
</evidence>
<evidence type="ECO:0000256" key="7">
    <source>
        <dbReference type="SAM" id="MobiDB-lite"/>
    </source>
</evidence>
<dbReference type="InterPro" id="IPR016187">
    <property type="entry name" value="CTDL_fold"/>
</dbReference>
<dbReference type="PANTHER" id="PTHR22799:SF1">
    <property type="entry name" value="C-TYPE LECTIN DOMAIN FAMILY 11 MEMBER A"/>
    <property type="match status" value="1"/>
</dbReference>
<dbReference type="InterPro" id="IPR008160">
    <property type="entry name" value="Collagen"/>
</dbReference>
<keyword evidence="5" id="KW-0106">Calcium</keyword>
<dbReference type="PROSITE" id="PS50041">
    <property type="entry name" value="C_TYPE_LECTIN_2"/>
    <property type="match status" value="1"/>
</dbReference>
<proteinExistence type="predicted"/>
<dbReference type="GO" id="GO:0005581">
    <property type="term" value="C:collagen trimer"/>
    <property type="evidence" value="ECO:0007669"/>
    <property type="project" value="UniProtKB-KW"/>
</dbReference>
<dbReference type="GO" id="GO:0030246">
    <property type="term" value="F:carbohydrate binding"/>
    <property type="evidence" value="ECO:0007669"/>
    <property type="project" value="UniProtKB-KW"/>
</dbReference>
<evidence type="ECO:0000256" key="2">
    <source>
        <dbReference type="ARBA" id="ARBA00022525"/>
    </source>
</evidence>
<name>A0ABD1IZG3_9TELE</name>
<keyword evidence="11" id="KW-1185">Reference proteome</keyword>
<accession>A0ABD1IZG3</accession>
<keyword evidence="3 8" id="KW-0732">Signal</keyword>
<dbReference type="InterPro" id="IPR051663">
    <property type="entry name" value="CLec_Tetranectin-domain"/>
</dbReference>
<reference evidence="10 11" key="1">
    <citation type="submission" date="2024-09" db="EMBL/GenBank/DDBJ databases">
        <title>A chromosome-level genome assembly of Gray's grenadier anchovy, Coilia grayii.</title>
        <authorList>
            <person name="Fu Z."/>
        </authorList>
    </citation>
    <scope>NUCLEOTIDE SEQUENCE [LARGE SCALE GENOMIC DNA]</scope>
    <source>
        <strain evidence="10">G4</strain>
        <tissue evidence="10">Muscle</tissue>
    </source>
</reference>
<evidence type="ECO:0000256" key="5">
    <source>
        <dbReference type="ARBA" id="ARBA00022837"/>
    </source>
</evidence>
<evidence type="ECO:0000256" key="3">
    <source>
        <dbReference type="ARBA" id="ARBA00022729"/>
    </source>
</evidence>
<dbReference type="SMART" id="SM00034">
    <property type="entry name" value="CLECT"/>
    <property type="match status" value="1"/>
</dbReference>
<comment type="subcellular location">
    <subcellularLocation>
        <location evidence="1">Secreted</location>
    </subcellularLocation>
</comment>
<keyword evidence="6" id="KW-0176">Collagen</keyword>
<dbReference type="Pfam" id="PF00059">
    <property type="entry name" value="Lectin_C"/>
    <property type="match status" value="1"/>
</dbReference>
<dbReference type="PANTHER" id="PTHR22799">
    <property type="entry name" value="TETRANECTIN-RELATED"/>
    <property type="match status" value="1"/>
</dbReference>
<sequence length="268" mass="28903">MALSTLYLTVLLLSLASRALTEVPPSGLCSAGVPGSPGHNGEPGRDGRDGKDGRDGASGAKGDCGEPGKAIQGPPGEMGPAGSPGPKGEKGDVGERGTKGCGHLHACISASLYLVDFENSSYAFFIFFLFYWDAKNNYLFTAASFRIFRKVGLKYYATDGMKDTFDAGLKFCRDAGGDLVLPKSETENEVLVHMLTSDIQVGWIRATDRKTEGIFLDTDDSELTFTKWKLGEPNNYKGREDCVMLSKHSEWNDCPCDGKSLVVCEIMN</sequence>
<dbReference type="AlphaFoldDB" id="A0ABD1IZG3"/>
<dbReference type="InterPro" id="IPR016186">
    <property type="entry name" value="C-type_lectin-like/link_sf"/>
</dbReference>
<dbReference type="SUPFAM" id="SSF56436">
    <property type="entry name" value="C-type lectin-like"/>
    <property type="match status" value="1"/>
</dbReference>
<dbReference type="Proteomes" id="UP001591681">
    <property type="component" value="Unassembled WGS sequence"/>
</dbReference>
<dbReference type="Gene3D" id="3.10.100.10">
    <property type="entry name" value="Mannose-Binding Protein A, subunit A"/>
    <property type="match status" value="1"/>
</dbReference>
<evidence type="ECO:0000259" key="9">
    <source>
        <dbReference type="PROSITE" id="PS50041"/>
    </source>
</evidence>
<evidence type="ECO:0000256" key="6">
    <source>
        <dbReference type="ARBA" id="ARBA00023119"/>
    </source>
</evidence>
<comment type="caution">
    <text evidence="10">The sequence shown here is derived from an EMBL/GenBank/DDBJ whole genome shotgun (WGS) entry which is preliminary data.</text>
</comment>
<protein>
    <recommendedName>
        <fullName evidence="9">C-type lectin domain-containing protein</fullName>
    </recommendedName>
</protein>
<feature type="signal peptide" evidence="8">
    <location>
        <begin position="1"/>
        <end position="21"/>
    </location>
</feature>
<feature type="domain" description="C-type lectin" evidence="9">
    <location>
        <begin position="155"/>
        <end position="265"/>
    </location>
</feature>
<feature type="compositionally biased region" description="Basic and acidic residues" evidence="7">
    <location>
        <begin position="87"/>
        <end position="96"/>
    </location>
</feature>
<dbReference type="GO" id="GO:0005576">
    <property type="term" value="C:extracellular region"/>
    <property type="evidence" value="ECO:0007669"/>
    <property type="project" value="UniProtKB-SubCell"/>
</dbReference>
<keyword evidence="4" id="KW-0430">Lectin</keyword>
<evidence type="ECO:0000313" key="10">
    <source>
        <dbReference type="EMBL" id="KAL2080336.1"/>
    </source>
</evidence>
<feature type="compositionally biased region" description="Basic and acidic residues" evidence="7">
    <location>
        <begin position="42"/>
        <end position="55"/>
    </location>
</feature>
<evidence type="ECO:0000256" key="8">
    <source>
        <dbReference type="SAM" id="SignalP"/>
    </source>
</evidence>
<gene>
    <name evidence="10" type="ORF">ACEWY4_024129</name>
</gene>
<evidence type="ECO:0000313" key="11">
    <source>
        <dbReference type="Proteomes" id="UP001591681"/>
    </source>
</evidence>
<dbReference type="EMBL" id="JBHFQA010000021">
    <property type="protein sequence ID" value="KAL2080336.1"/>
    <property type="molecule type" value="Genomic_DNA"/>
</dbReference>
<feature type="region of interest" description="Disordered" evidence="7">
    <location>
        <begin position="26"/>
        <end position="96"/>
    </location>
</feature>